<dbReference type="Proteomes" id="UP000593567">
    <property type="component" value="Unassembled WGS sequence"/>
</dbReference>
<accession>A0A7J7IYK1</accession>
<evidence type="ECO:0000313" key="4">
    <source>
        <dbReference type="EMBL" id="KAF6018993.1"/>
    </source>
</evidence>
<sequence>MKTHWSTALSLLILTLWCSNSEASYRCPPEYTHYSDMDICLRLSEDTAKWEGAKYNCEKNGETLLALDNLRLINWFKTLRAQNPYWAKNDIISNNIVLEIETGSSQVVRNGHTRHACIVVINAPKYTWDDYGCYSLQRYVCEIPGKDYQLP</sequence>
<dbReference type="InterPro" id="IPR016186">
    <property type="entry name" value="C-type_lectin-like/link_sf"/>
</dbReference>
<dbReference type="InterPro" id="IPR018378">
    <property type="entry name" value="C-type_lectin_CS"/>
</dbReference>
<dbReference type="InterPro" id="IPR016187">
    <property type="entry name" value="CTDL_fold"/>
</dbReference>
<dbReference type="Pfam" id="PF00059">
    <property type="entry name" value="Lectin_C"/>
    <property type="match status" value="1"/>
</dbReference>
<dbReference type="SUPFAM" id="SSF56436">
    <property type="entry name" value="C-type lectin-like"/>
    <property type="match status" value="1"/>
</dbReference>
<evidence type="ECO:0000313" key="5">
    <source>
        <dbReference type="Proteomes" id="UP000593567"/>
    </source>
</evidence>
<reference evidence="4" key="1">
    <citation type="submission" date="2020-06" db="EMBL/GenBank/DDBJ databases">
        <title>Draft genome of Bugula neritina, a colonial animal packing powerful symbionts and potential medicines.</title>
        <authorList>
            <person name="Rayko M."/>
        </authorList>
    </citation>
    <scope>NUCLEOTIDE SEQUENCE [LARGE SCALE GENOMIC DNA]</scope>
    <source>
        <strain evidence="4">Kwan_BN1</strain>
    </source>
</reference>
<comment type="caution">
    <text evidence="4">The sequence shown here is derived from an EMBL/GenBank/DDBJ whole genome shotgun (WGS) entry which is preliminary data.</text>
</comment>
<evidence type="ECO:0000256" key="2">
    <source>
        <dbReference type="SAM" id="SignalP"/>
    </source>
</evidence>
<evidence type="ECO:0000259" key="3">
    <source>
        <dbReference type="PROSITE" id="PS50041"/>
    </source>
</evidence>
<evidence type="ECO:0000256" key="1">
    <source>
        <dbReference type="ARBA" id="ARBA00023157"/>
    </source>
</evidence>
<keyword evidence="5" id="KW-1185">Reference proteome</keyword>
<dbReference type="AlphaFoldDB" id="A0A7J7IYK1"/>
<feature type="domain" description="C-type lectin" evidence="3">
    <location>
        <begin position="40"/>
        <end position="142"/>
    </location>
</feature>
<dbReference type="Gene3D" id="3.10.100.10">
    <property type="entry name" value="Mannose-Binding Protein A, subunit A"/>
    <property type="match status" value="1"/>
</dbReference>
<protein>
    <recommendedName>
        <fullName evidence="3">C-type lectin domain-containing protein</fullName>
    </recommendedName>
</protein>
<dbReference type="PROSITE" id="PS50041">
    <property type="entry name" value="C_TYPE_LECTIN_2"/>
    <property type="match status" value="1"/>
</dbReference>
<feature type="chain" id="PRO_5029654984" description="C-type lectin domain-containing protein" evidence="2">
    <location>
        <begin position="24"/>
        <end position="151"/>
    </location>
</feature>
<name>A0A7J7IYK1_BUGNE</name>
<dbReference type="OrthoDB" id="10255512at2759"/>
<dbReference type="InterPro" id="IPR001304">
    <property type="entry name" value="C-type_lectin-like"/>
</dbReference>
<organism evidence="4 5">
    <name type="scientific">Bugula neritina</name>
    <name type="common">Brown bryozoan</name>
    <name type="synonym">Sertularia neritina</name>
    <dbReference type="NCBI Taxonomy" id="10212"/>
    <lineage>
        <taxon>Eukaryota</taxon>
        <taxon>Metazoa</taxon>
        <taxon>Spiralia</taxon>
        <taxon>Lophotrochozoa</taxon>
        <taxon>Bryozoa</taxon>
        <taxon>Gymnolaemata</taxon>
        <taxon>Cheilostomatida</taxon>
        <taxon>Flustrina</taxon>
        <taxon>Buguloidea</taxon>
        <taxon>Bugulidae</taxon>
        <taxon>Bugula</taxon>
    </lineage>
</organism>
<proteinExistence type="predicted"/>
<gene>
    <name evidence="4" type="ORF">EB796_022692</name>
</gene>
<dbReference type="EMBL" id="VXIV02003260">
    <property type="protein sequence ID" value="KAF6018993.1"/>
    <property type="molecule type" value="Genomic_DNA"/>
</dbReference>
<feature type="signal peptide" evidence="2">
    <location>
        <begin position="1"/>
        <end position="23"/>
    </location>
</feature>
<keyword evidence="1" id="KW-1015">Disulfide bond</keyword>
<dbReference type="PROSITE" id="PS00615">
    <property type="entry name" value="C_TYPE_LECTIN_1"/>
    <property type="match status" value="1"/>
</dbReference>
<keyword evidence="2" id="KW-0732">Signal</keyword>
<dbReference type="CDD" id="cd00037">
    <property type="entry name" value="CLECT"/>
    <property type="match status" value="1"/>
</dbReference>